<keyword evidence="2" id="KW-0328">Glycosyltransferase</keyword>
<dbReference type="GO" id="GO:0016757">
    <property type="term" value="F:glycosyltransferase activity"/>
    <property type="evidence" value="ECO:0007669"/>
    <property type="project" value="UniProtKB-KW"/>
</dbReference>
<dbReference type="RefSeq" id="WP_038987534.1">
    <property type="nucleotide sequence ID" value="NZ_JACAJN010000004.1"/>
</dbReference>
<dbReference type="EMBL" id="LQNU01000055">
    <property type="protein sequence ID" value="KZE80756.1"/>
    <property type="molecule type" value="Genomic_DNA"/>
</dbReference>
<proteinExistence type="inferred from homology"/>
<evidence type="ECO:0000259" key="4">
    <source>
        <dbReference type="Pfam" id="PF00535"/>
    </source>
</evidence>
<keyword evidence="6" id="KW-1185">Reference proteome</keyword>
<evidence type="ECO:0000256" key="1">
    <source>
        <dbReference type="ARBA" id="ARBA00006739"/>
    </source>
</evidence>
<protein>
    <submittedName>
        <fullName evidence="5">Glycosyl transferase family 2</fullName>
    </submittedName>
</protein>
<dbReference type="Proteomes" id="UP000076630">
    <property type="component" value="Unassembled WGS sequence"/>
</dbReference>
<dbReference type="Gene3D" id="3.90.550.10">
    <property type="entry name" value="Spore Coat Polysaccharide Biosynthesis Protein SpsA, Chain A"/>
    <property type="match status" value="1"/>
</dbReference>
<dbReference type="AlphaFoldDB" id="A0A161U5R1"/>
<keyword evidence="3 5" id="KW-0808">Transferase</keyword>
<dbReference type="CDD" id="cd00761">
    <property type="entry name" value="Glyco_tranf_GTA_type"/>
    <property type="match status" value="1"/>
</dbReference>
<evidence type="ECO:0000256" key="3">
    <source>
        <dbReference type="ARBA" id="ARBA00022679"/>
    </source>
</evidence>
<accession>A0A161U5R1</accession>
<gene>
    <name evidence="5" type="ORF">AV926_10100</name>
</gene>
<feature type="domain" description="Glycosyltransferase 2-like" evidence="4">
    <location>
        <begin position="5"/>
        <end position="137"/>
    </location>
</feature>
<organism evidence="5 6">
    <name type="scientific">Myroides marinus</name>
    <dbReference type="NCBI Taxonomy" id="703342"/>
    <lineage>
        <taxon>Bacteria</taxon>
        <taxon>Pseudomonadati</taxon>
        <taxon>Bacteroidota</taxon>
        <taxon>Flavobacteriia</taxon>
        <taxon>Flavobacteriales</taxon>
        <taxon>Flavobacteriaceae</taxon>
        <taxon>Myroides</taxon>
    </lineage>
</organism>
<reference evidence="5 6" key="1">
    <citation type="submission" date="2016-01" db="EMBL/GenBank/DDBJ databases">
        <title>Whole genome sequencing of Myroides marinus L41.</title>
        <authorList>
            <person name="Hong K.W."/>
        </authorList>
    </citation>
    <scope>NUCLEOTIDE SEQUENCE [LARGE SCALE GENOMIC DNA]</scope>
    <source>
        <strain evidence="5 6">L41</strain>
    </source>
</reference>
<dbReference type="PANTHER" id="PTHR43630">
    <property type="entry name" value="POLY-BETA-1,6-N-ACETYL-D-GLUCOSAMINE SYNTHASE"/>
    <property type="match status" value="1"/>
</dbReference>
<sequence length="284" mass="32589">MKYLVIMPAYNESAFIVKTLDSLTQQTLLPTRVIIVNDNSTDNTASLVETNYSQLSYITLVNKSSEAIHLPGSKVIQAFNYGLEQIDNLEAYDFIVKLDADLILPTNYFETIANTFTADQTVGMAGGFAYIEKDNQWVIESLTDKDHIRGAFKAYRIACFKQIGGLKPAMGWDTVDELLCRFYNWKIVTIDSLKVKHLKPTGAMYNKAARYKQGEAFYRLHYGITITSIAAIKLAMKKKKPFLFIDYIKGYYKAKREKQPYLVSEEQGIFIRKYRWQKIKSKLV</sequence>
<evidence type="ECO:0000313" key="5">
    <source>
        <dbReference type="EMBL" id="KZE80756.1"/>
    </source>
</evidence>
<dbReference type="SUPFAM" id="SSF53448">
    <property type="entry name" value="Nucleotide-diphospho-sugar transferases"/>
    <property type="match status" value="1"/>
</dbReference>
<evidence type="ECO:0000256" key="2">
    <source>
        <dbReference type="ARBA" id="ARBA00022676"/>
    </source>
</evidence>
<comment type="similarity">
    <text evidence="1">Belongs to the glycosyltransferase 2 family.</text>
</comment>
<name>A0A161U5R1_9FLAO</name>
<dbReference type="InterPro" id="IPR029044">
    <property type="entry name" value="Nucleotide-diphossugar_trans"/>
</dbReference>
<dbReference type="Pfam" id="PF00535">
    <property type="entry name" value="Glycos_transf_2"/>
    <property type="match status" value="1"/>
</dbReference>
<dbReference type="InterPro" id="IPR001173">
    <property type="entry name" value="Glyco_trans_2-like"/>
</dbReference>
<comment type="caution">
    <text evidence="5">The sequence shown here is derived from an EMBL/GenBank/DDBJ whole genome shotgun (WGS) entry which is preliminary data.</text>
</comment>
<evidence type="ECO:0000313" key="6">
    <source>
        <dbReference type="Proteomes" id="UP000076630"/>
    </source>
</evidence>
<dbReference type="PANTHER" id="PTHR43630:SF1">
    <property type="entry name" value="POLY-BETA-1,6-N-ACETYL-D-GLUCOSAMINE SYNTHASE"/>
    <property type="match status" value="1"/>
</dbReference>